<keyword evidence="3 4" id="KW-0456">Lyase</keyword>
<proteinExistence type="inferred from homology"/>
<dbReference type="CDD" id="cd01419">
    <property type="entry name" value="MoaC_A"/>
    <property type="match status" value="1"/>
</dbReference>
<evidence type="ECO:0000259" key="5">
    <source>
        <dbReference type="Pfam" id="PF01967"/>
    </source>
</evidence>
<dbReference type="GO" id="GO:0061799">
    <property type="term" value="F:cyclic pyranopterin monophosphate synthase activity"/>
    <property type="evidence" value="ECO:0007669"/>
    <property type="project" value="UniProtKB-UniRule"/>
</dbReference>
<comment type="pathway">
    <text evidence="1 4">Cofactor biosynthesis; molybdopterin biosynthesis.</text>
</comment>
<evidence type="ECO:0000256" key="3">
    <source>
        <dbReference type="ARBA" id="ARBA00023239"/>
    </source>
</evidence>
<comment type="function">
    <text evidence="4">Catalyzes the conversion of (8S)-3',8-cyclo-7,8-dihydroguanosine 5'-triphosphate to cyclic pyranopterin monophosphate (cPMP).</text>
</comment>
<gene>
    <name evidence="4 6" type="primary">moaC</name>
    <name evidence="6" type="ORF">E5139_07750</name>
</gene>
<dbReference type="AlphaFoldDB" id="A0A4D6KE66"/>
<evidence type="ECO:0000256" key="2">
    <source>
        <dbReference type="ARBA" id="ARBA00023150"/>
    </source>
</evidence>
<sequence>MDEFSHVEDDAAQMVDVGDKAVVDRRAVASGRIDLEPSTAESIETGAVVKGNVLATARVAAIQAVKRTWDDIPMCHPLAIDGVTVDFAVREDGVESTVEVSSTGQTGVEMEALNGVTRALLTVWDMVKSAEKDADGQYPDTRISDVRVEAKVKGDS</sequence>
<protein>
    <recommendedName>
        <fullName evidence="4">Probable cyclic pyranopterin monophosphate synthase</fullName>
        <ecNumber evidence="4">4.6.1.17</ecNumber>
    </recommendedName>
    <alternativeName>
        <fullName evidence="4">Molybdenum cofactor biosynthesis protein C</fullName>
    </alternativeName>
</protein>
<dbReference type="OMA" id="IWDMVKS"/>
<dbReference type="InterPro" id="IPR036522">
    <property type="entry name" value="MoaC_sf"/>
</dbReference>
<dbReference type="EC" id="4.6.1.17" evidence="4"/>
<dbReference type="SUPFAM" id="SSF55040">
    <property type="entry name" value="Molybdenum cofactor biosynthesis protein C, MoaC"/>
    <property type="match status" value="1"/>
</dbReference>
<dbReference type="KEGG" id="halz:E5139_07750"/>
<accession>A0A4D6KE66</accession>
<dbReference type="Proteomes" id="UP000297053">
    <property type="component" value="Chromosome"/>
</dbReference>
<dbReference type="GeneID" id="42178820"/>
<comment type="catalytic activity">
    <reaction evidence="4">
        <text>(8S)-3',8-cyclo-7,8-dihydroguanosine 5'-triphosphate = cyclic pyranopterin phosphate + diphosphate</text>
        <dbReference type="Rhea" id="RHEA:49580"/>
        <dbReference type="ChEBI" id="CHEBI:33019"/>
        <dbReference type="ChEBI" id="CHEBI:59648"/>
        <dbReference type="ChEBI" id="CHEBI:131766"/>
        <dbReference type="EC" id="4.6.1.17"/>
    </reaction>
</comment>
<dbReference type="Pfam" id="PF01967">
    <property type="entry name" value="MoaC"/>
    <property type="match status" value="1"/>
</dbReference>
<dbReference type="InterPro" id="IPR023045">
    <property type="entry name" value="MoaC"/>
</dbReference>
<reference evidence="6 7" key="1">
    <citation type="submission" date="2019-04" db="EMBL/GenBank/DDBJ databases">
        <title>Complete genome sequence of Arthrobacter sp. ZXY-2 associated with effective atrazine degradation and salt adaptation.</title>
        <authorList>
            <person name="Zhao X."/>
        </authorList>
    </citation>
    <scope>NUCLEOTIDE SEQUENCE [LARGE SCALE GENOMIC DNA]</scope>
    <source>
        <strain evidence="7">ZP60</strain>
    </source>
</reference>
<feature type="binding site" evidence="4">
    <location>
        <begin position="74"/>
        <end position="76"/>
    </location>
    <ligand>
        <name>substrate</name>
    </ligand>
</feature>
<dbReference type="InterPro" id="IPR002820">
    <property type="entry name" value="Mopterin_CF_biosynth-C_dom"/>
</dbReference>
<evidence type="ECO:0000313" key="6">
    <source>
        <dbReference type="EMBL" id="QCD65535.1"/>
    </source>
</evidence>
<dbReference type="GO" id="GO:0006777">
    <property type="term" value="P:Mo-molybdopterin cofactor biosynthetic process"/>
    <property type="evidence" value="ECO:0007669"/>
    <property type="project" value="UniProtKB-UniRule"/>
</dbReference>
<name>A0A4D6KE66_9EURY</name>
<feature type="domain" description="Molybdopterin cofactor biosynthesis C (MoaC)" evidence="5">
    <location>
        <begin position="14"/>
        <end position="154"/>
    </location>
</feature>
<dbReference type="InterPro" id="IPR023047">
    <property type="entry name" value="Mo_CF_biosynth-C_arc"/>
</dbReference>
<organism evidence="6 7">
    <name type="scientific">Halomicrobium mukohataei</name>
    <dbReference type="NCBI Taxonomy" id="57705"/>
    <lineage>
        <taxon>Archaea</taxon>
        <taxon>Methanobacteriati</taxon>
        <taxon>Methanobacteriota</taxon>
        <taxon>Stenosarchaea group</taxon>
        <taxon>Halobacteria</taxon>
        <taxon>Halobacteriales</taxon>
        <taxon>Haloarculaceae</taxon>
        <taxon>Halomicrobium</taxon>
    </lineage>
</organism>
<dbReference type="HAMAP" id="MF_01224_A">
    <property type="entry name" value="MoaC_A"/>
    <property type="match status" value="1"/>
</dbReference>
<comment type="subunit">
    <text evidence="4">Homohexamer; trimer of dimers.</text>
</comment>
<dbReference type="UniPathway" id="UPA00344"/>
<feature type="active site" evidence="4">
    <location>
        <position position="125"/>
    </location>
</feature>
<dbReference type="NCBIfam" id="TIGR00581">
    <property type="entry name" value="moaC"/>
    <property type="match status" value="1"/>
</dbReference>
<feature type="binding site" evidence="4">
    <location>
        <begin position="110"/>
        <end position="111"/>
    </location>
    <ligand>
        <name>substrate</name>
    </ligand>
</feature>
<comment type="similarity">
    <text evidence="4">Belongs to the MoaC family.</text>
</comment>
<dbReference type="NCBIfam" id="NF008999">
    <property type="entry name" value="PRK12343.1"/>
    <property type="match status" value="1"/>
</dbReference>
<reference evidence="6 7" key="2">
    <citation type="submission" date="2019-04" db="EMBL/GenBank/DDBJ databases">
        <authorList>
            <person name="Yang S."/>
            <person name="Wei W."/>
        </authorList>
    </citation>
    <scope>NUCLEOTIDE SEQUENCE [LARGE SCALE GENOMIC DNA]</scope>
    <source>
        <strain evidence="7">ZP60</strain>
    </source>
</reference>
<keyword evidence="2 4" id="KW-0501">Molybdenum cofactor biosynthesis</keyword>
<evidence type="ECO:0000313" key="7">
    <source>
        <dbReference type="Proteomes" id="UP000297053"/>
    </source>
</evidence>
<evidence type="ECO:0000256" key="4">
    <source>
        <dbReference type="HAMAP-Rule" id="MF_01224"/>
    </source>
</evidence>
<dbReference type="Gene3D" id="3.30.70.640">
    <property type="entry name" value="Molybdopterin cofactor biosynthesis C (MoaC) domain"/>
    <property type="match status" value="1"/>
</dbReference>
<dbReference type="GeneID" id="8410433"/>
<dbReference type="RefSeq" id="WP_015761893.1">
    <property type="nucleotide sequence ID" value="NZ_CP039375.1"/>
</dbReference>
<evidence type="ECO:0000256" key="1">
    <source>
        <dbReference type="ARBA" id="ARBA00005046"/>
    </source>
</evidence>
<dbReference type="EMBL" id="CP039375">
    <property type="protein sequence ID" value="QCD65535.1"/>
    <property type="molecule type" value="Genomic_DNA"/>
</dbReference>